<evidence type="ECO:0000313" key="1">
    <source>
        <dbReference type="EMBL" id="VEU81248.1"/>
    </source>
</evidence>
<evidence type="ECO:0000313" key="2">
    <source>
        <dbReference type="Proteomes" id="UP000289841"/>
    </source>
</evidence>
<dbReference type="Proteomes" id="UP000289841">
    <property type="component" value="Chromosome"/>
</dbReference>
<gene>
    <name evidence="1" type="ORF">NCTC10138_01646</name>
</gene>
<dbReference type="STRING" id="1278311.GCA_000428705_00621"/>
<sequence>MSRIDKIKDTYKSNNNELFDGLLYGELDVINTKLVSKASIFIFTNFWIQLKGILNVFGKKKYMVIISNKGLKLQRIRRNGIKVAEKPIMIKYNDLISVNIKKVTIGNDYKLNFINNEGVKIVFELNIKNQKNDLNKLIPYLNRINNNLEKQNWQ</sequence>
<name>A0A449BFP2_HAPAX</name>
<reference evidence="1 2" key="1">
    <citation type="submission" date="2019-01" db="EMBL/GenBank/DDBJ databases">
        <authorList>
            <consortium name="Pathogen Informatics"/>
        </authorList>
    </citation>
    <scope>NUCLEOTIDE SEQUENCE [LARGE SCALE GENOMIC DNA]</scope>
    <source>
        <strain evidence="1 2">NCTC10138</strain>
    </source>
</reference>
<proteinExistence type="predicted"/>
<keyword evidence="2" id="KW-1185">Reference proteome</keyword>
<dbReference type="AlphaFoldDB" id="A0A449BFP2"/>
<dbReference type="EMBL" id="LR215048">
    <property type="protein sequence ID" value="VEU81248.1"/>
    <property type="molecule type" value="Genomic_DNA"/>
</dbReference>
<dbReference type="KEGG" id="aaxa:NCTC10138_01646"/>
<accession>A0A449BFP2</accession>
<organism evidence="1 2">
    <name type="scientific">Haploplasma axanthum</name>
    <name type="common">Acholeplasma axanthum</name>
    <dbReference type="NCBI Taxonomy" id="29552"/>
    <lineage>
        <taxon>Bacteria</taxon>
        <taxon>Bacillati</taxon>
        <taxon>Mycoplasmatota</taxon>
        <taxon>Mollicutes</taxon>
        <taxon>Acholeplasmatales</taxon>
        <taxon>Acholeplasmataceae</taxon>
        <taxon>Haploplasma</taxon>
    </lineage>
</organism>
<protein>
    <submittedName>
        <fullName evidence="1">Uncharacterized protein</fullName>
    </submittedName>
</protein>